<dbReference type="STRING" id="1909395.BKM31_30960"/>
<accession>A0A1V0A521</accession>
<dbReference type="EMBL" id="CP017717">
    <property type="protein sequence ID" value="AQZ65278.1"/>
    <property type="molecule type" value="Genomic_DNA"/>
</dbReference>
<dbReference type="RefSeq" id="WP_080041529.1">
    <property type="nucleotide sequence ID" value="NZ_CP017717.1"/>
</dbReference>
<evidence type="ECO:0000313" key="1">
    <source>
        <dbReference type="EMBL" id="AQZ65278.1"/>
    </source>
</evidence>
<dbReference type="OrthoDB" id="3465830at2"/>
<dbReference type="KEGG" id="noa:BKM31_30960"/>
<dbReference type="AlphaFoldDB" id="A0A1V0A521"/>
<reference evidence="2" key="1">
    <citation type="journal article" date="2017" name="Med. Chem. Commun.">
        <title>Nonomuraea sp. ATCC 55076 harbours the largest actinomycete chromosome to date and the kistamicin biosynthetic gene cluster.</title>
        <authorList>
            <person name="Nazari B."/>
            <person name="Forneris C.C."/>
            <person name="Gibson M.I."/>
            <person name="Moon K."/>
            <person name="Schramma K.R."/>
            <person name="Seyedsayamdost M.R."/>
        </authorList>
    </citation>
    <scope>NUCLEOTIDE SEQUENCE [LARGE SCALE GENOMIC DNA]</scope>
    <source>
        <strain evidence="2">ATCC 55076</strain>
    </source>
</reference>
<gene>
    <name evidence="1" type="ORF">BKM31_30960</name>
</gene>
<keyword evidence="2" id="KW-1185">Reference proteome</keyword>
<proteinExistence type="predicted"/>
<organism evidence="1 2">
    <name type="scientific">[Actinomadura] parvosata subsp. kistnae</name>
    <dbReference type="NCBI Taxonomy" id="1909395"/>
    <lineage>
        <taxon>Bacteria</taxon>
        <taxon>Bacillati</taxon>
        <taxon>Actinomycetota</taxon>
        <taxon>Actinomycetes</taxon>
        <taxon>Streptosporangiales</taxon>
        <taxon>Streptosporangiaceae</taxon>
        <taxon>Nonomuraea</taxon>
    </lineage>
</organism>
<protein>
    <submittedName>
        <fullName evidence="1">Uncharacterized protein</fullName>
    </submittedName>
</protein>
<sequence>MPQQLAIIVLVDVGNALEMKTLEGNTYLFDNMKLHGSEGQGTGELVTAIHGSYWRDGSQASEQVLNWLPYSLGSIPPTVPRGYEAERARQTDRQALAELEAMVNKPANQGADAAAQISQLQQTLGTRVKSTRRTRGPATQKILDVTGHVISYDGAAAHSYPPPVITDIYGEAVDKKIMYPAEYGSPDMVTDGWYWSATVDSTRPGTYTYTMAIQLHRLLLQGGDWTWEPVDLTCDSKIRIMSEPKRNAFTKSGLGLLPIPPA</sequence>
<name>A0A1V0A521_9ACTN</name>
<dbReference type="Proteomes" id="UP000190797">
    <property type="component" value="Chromosome"/>
</dbReference>
<evidence type="ECO:0000313" key="2">
    <source>
        <dbReference type="Proteomes" id="UP000190797"/>
    </source>
</evidence>